<dbReference type="PANTHER" id="PTHR48048:SF30">
    <property type="entry name" value="GLYCOSYLTRANSFERASE"/>
    <property type="match status" value="1"/>
</dbReference>
<comment type="caution">
    <text evidence="4">The sequence shown here is derived from an EMBL/GenBank/DDBJ whole genome shotgun (WGS) entry which is preliminary data.</text>
</comment>
<dbReference type="AlphaFoldDB" id="A0A2P5AWG1"/>
<organism evidence="4 5">
    <name type="scientific">Parasponia andersonii</name>
    <name type="common">Sponia andersonii</name>
    <dbReference type="NCBI Taxonomy" id="3476"/>
    <lineage>
        <taxon>Eukaryota</taxon>
        <taxon>Viridiplantae</taxon>
        <taxon>Streptophyta</taxon>
        <taxon>Embryophyta</taxon>
        <taxon>Tracheophyta</taxon>
        <taxon>Spermatophyta</taxon>
        <taxon>Magnoliopsida</taxon>
        <taxon>eudicotyledons</taxon>
        <taxon>Gunneridae</taxon>
        <taxon>Pentapetalae</taxon>
        <taxon>rosids</taxon>
        <taxon>fabids</taxon>
        <taxon>Rosales</taxon>
        <taxon>Cannabaceae</taxon>
        <taxon>Parasponia</taxon>
    </lineage>
</organism>
<evidence type="ECO:0000313" key="4">
    <source>
        <dbReference type="EMBL" id="PON40858.1"/>
    </source>
</evidence>
<dbReference type="OrthoDB" id="10493995at2759"/>
<sequence>MAFLILPTQQKVQNTHSMNNLRLSHNKPIVLQALHSISQNDTIHAVVMDFFRAEMLIVPAQLNISNFLFYTSGAASLAAFFYFPTLHRKSNQKLQRSKYALTFSESCRFRPSICSTRLSRSSLERSKPYSMTYVSWTV</sequence>
<accession>A0A2P5AWG1</accession>
<dbReference type="SUPFAM" id="SSF53756">
    <property type="entry name" value="UDP-Glycosyltransferase/glycogen phosphorylase"/>
    <property type="match status" value="1"/>
</dbReference>
<evidence type="ECO:0000256" key="1">
    <source>
        <dbReference type="ARBA" id="ARBA00009995"/>
    </source>
</evidence>
<dbReference type="PANTHER" id="PTHR48048">
    <property type="entry name" value="GLYCOSYLTRANSFERASE"/>
    <property type="match status" value="1"/>
</dbReference>
<proteinExistence type="inferred from homology"/>
<keyword evidence="3" id="KW-1133">Transmembrane helix</keyword>
<keyword evidence="5" id="KW-1185">Reference proteome</keyword>
<protein>
    <submittedName>
        <fullName evidence="4">UDP-glucuronosyl/UDP-glucosyltransferase</fullName>
    </submittedName>
</protein>
<dbReference type="Proteomes" id="UP000237105">
    <property type="component" value="Unassembled WGS sequence"/>
</dbReference>
<dbReference type="InterPro" id="IPR050481">
    <property type="entry name" value="UDP-glycosyltransf_plant"/>
</dbReference>
<keyword evidence="2" id="KW-0328">Glycosyltransferase</keyword>
<dbReference type="Gene3D" id="3.40.50.2000">
    <property type="entry name" value="Glycogen Phosphorylase B"/>
    <property type="match status" value="1"/>
</dbReference>
<evidence type="ECO:0000256" key="2">
    <source>
        <dbReference type="ARBA" id="ARBA00022676"/>
    </source>
</evidence>
<keyword evidence="4" id="KW-0808">Transferase</keyword>
<keyword evidence="3" id="KW-0812">Transmembrane</keyword>
<name>A0A2P5AWG1_PARAD</name>
<evidence type="ECO:0000313" key="5">
    <source>
        <dbReference type="Proteomes" id="UP000237105"/>
    </source>
</evidence>
<dbReference type="GO" id="GO:0035251">
    <property type="term" value="F:UDP-glucosyltransferase activity"/>
    <property type="evidence" value="ECO:0007669"/>
    <property type="project" value="InterPro"/>
</dbReference>
<feature type="transmembrane region" description="Helical" evidence="3">
    <location>
        <begin position="67"/>
        <end position="86"/>
    </location>
</feature>
<keyword evidence="3" id="KW-0472">Membrane</keyword>
<evidence type="ECO:0000256" key="3">
    <source>
        <dbReference type="SAM" id="Phobius"/>
    </source>
</evidence>
<gene>
    <name evidence="4" type="ORF">PanWU01x14_293740</name>
</gene>
<reference evidence="5" key="1">
    <citation type="submission" date="2016-06" db="EMBL/GenBank/DDBJ databases">
        <title>Parallel loss of symbiosis genes in relatives of nitrogen-fixing non-legume Parasponia.</title>
        <authorList>
            <person name="Van Velzen R."/>
            <person name="Holmer R."/>
            <person name="Bu F."/>
            <person name="Rutten L."/>
            <person name="Van Zeijl A."/>
            <person name="Liu W."/>
            <person name="Santuari L."/>
            <person name="Cao Q."/>
            <person name="Sharma T."/>
            <person name="Shen D."/>
            <person name="Roswanjaya Y."/>
            <person name="Wardhani T."/>
            <person name="Kalhor M.S."/>
            <person name="Jansen J."/>
            <person name="Van den Hoogen J."/>
            <person name="Gungor B."/>
            <person name="Hartog M."/>
            <person name="Hontelez J."/>
            <person name="Verver J."/>
            <person name="Yang W.-C."/>
            <person name="Schijlen E."/>
            <person name="Repin R."/>
            <person name="Schilthuizen M."/>
            <person name="Schranz E."/>
            <person name="Heidstra R."/>
            <person name="Miyata K."/>
            <person name="Fedorova E."/>
            <person name="Kohlen W."/>
            <person name="Bisseling T."/>
            <person name="Smit S."/>
            <person name="Geurts R."/>
        </authorList>
    </citation>
    <scope>NUCLEOTIDE SEQUENCE [LARGE SCALE GENOMIC DNA]</scope>
    <source>
        <strain evidence="5">cv. WU1-14</strain>
    </source>
</reference>
<comment type="similarity">
    <text evidence="1">Belongs to the UDP-glycosyltransferase family.</text>
</comment>
<dbReference type="EMBL" id="JXTB01000430">
    <property type="protein sequence ID" value="PON40858.1"/>
    <property type="molecule type" value="Genomic_DNA"/>
</dbReference>